<dbReference type="AlphaFoldDB" id="A0A1V2LAX1"/>
<reference evidence="4" key="1">
    <citation type="journal article" date="2017" name="Genome Announc.">
        <title>Genome sequences of Cyberlindnera fabianii 65, Pichia kudriavzevii 129, and Saccharomyces cerevisiae 131 isolated from fermented masau fruits in Zimbabwe.</title>
        <authorList>
            <person name="van Rijswijck I.M.H."/>
            <person name="Derks M.F.L."/>
            <person name="Abee T."/>
            <person name="de Ridder D."/>
            <person name="Smid E.J."/>
        </authorList>
    </citation>
    <scope>NUCLEOTIDE SEQUENCE [LARGE SCALE GENOMIC DNA]</scope>
    <source>
        <strain evidence="4">65</strain>
    </source>
</reference>
<evidence type="ECO:0000256" key="1">
    <source>
        <dbReference type="SAM" id="MobiDB-lite"/>
    </source>
</evidence>
<feature type="region of interest" description="Disordered" evidence="1">
    <location>
        <begin position="132"/>
        <end position="158"/>
    </location>
</feature>
<gene>
    <name evidence="3" type="ORF">BON22_1672</name>
</gene>
<dbReference type="OMA" id="SWASAFW"/>
<organism evidence="3 4">
    <name type="scientific">Cyberlindnera fabianii</name>
    <name type="common">Yeast</name>
    <name type="synonym">Hansenula fabianii</name>
    <dbReference type="NCBI Taxonomy" id="36022"/>
    <lineage>
        <taxon>Eukaryota</taxon>
        <taxon>Fungi</taxon>
        <taxon>Dikarya</taxon>
        <taxon>Ascomycota</taxon>
        <taxon>Saccharomycotina</taxon>
        <taxon>Saccharomycetes</taxon>
        <taxon>Phaffomycetales</taxon>
        <taxon>Phaffomycetaceae</taxon>
        <taxon>Cyberlindnera</taxon>
    </lineage>
</organism>
<feature type="compositionally biased region" description="Low complexity" evidence="1">
    <location>
        <begin position="142"/>
        <end position="155"/>
    </location>
</feature>
<sequence length="635" mass="71403">MEKKPPTAGTAPVSLSTDGSRPATPATAVQSSQPPVSQPPNGQLSFSESWMYWKKRQGSAEGQNRRVSSIDPLVPETEQDPLNTGATPVNNEVLLASTNGTIANPQQSSQAWTSYLNPLSYAPPAMFHLQLPDGLNSGSAGTDSQSEHSSSTHTTPNGGWFSWVWGNDKHDEDDDGHGAFSTAETKKIVKECKKQVQSPDTVWAWYNEPLVPGHESEGEMSLLGTKTETRPVRVKRYPNKASGALPIPKDHPALVEPSLTECYREITTRTKVRLTTQLYYNFCKEKHLYIKRNKHTPHIRNILVISVVGQMKTKHNITAKQLSDYTTDSIKTWFREVNPNQEYRVETISIEAAKIDDSSLENLLVLLANWRESIKNADFLSIVGFKNTIPLATLILDSLISRKLADGTPKFGLHFIEGIIPGPYTYEQDSSNISYISASDFEQSLSRLLHEQNVKLSILGSFSNLPGTLALNYEHPNIFRSIYIPQTTAYNNEFEVETFRLLLMAHNLGRGSSRLLIQLSKYFQGQPTISDELSDDIFIPAIYNALSTTRLIKSMPLKTLVIEDPILSNNYNLVWTLHAFVDDFKALKNVESLKRIKSWLKAYEKWDPQTKNLKDLKYMLEVLKVEDYSRGILRE</sequence>
<proteinExistence type="predicted"/>
<keyword evidence="4" id="KW-1185">Reference proteome</keyword>
<dbReference type="Proteomes" id="UP000189513">
    <property type="component" value="Unassembled WGS sequence"/>
</dbReference>
<accession>A0A1V2LAX1</accession>
<dbReference type="PANTHER" id="PTHR47349">
    <property type="entry name" value="CHROMOSOME 8, WHOLE GENOME SHOTGUN SEQUENCE"/>
    <property type="match status" value="1"/>
</dbReference>
<feature type="domain" description="YMC020W-like alpha/beta hydrolase" evidence="2">
    <location>
        <begin position="257"/>
        <end position="580"/>
    </location>
</feature>
<dbReference type="PANTHER" id="PTHR47349:SF1">
    <property type="entry name" value="AER328WP"/>
    <property type="match status" value="1"/>
</dbReference>
<dbReference type="Pfam" id="PF26147">
    <property type="entry name" value="AB_HYDROLASE_YMC0-YMC35"/>
    <property type="match status" value="1"/>
</dbReference>
<feature type="region of interest" description="Disordered" evidence="1">
    <location>
        <begin position="1"/>
        <end position="86"/>
    </location>
</feature>
<name>A0A1V2LAX1_CYBFA</name>
<dbReference type="EMBL" id="MPUK01000002">
    <property type="protein sequence ID" value="ONH68983.1"/>
    <property type="molecule type" value="Genomic_DNA"/>
</dbReference>
<evidence type="ECO:0000259" key="2">
    <source>
        <dbReference type="Pfam" id="PF26147"/>
    </source>
</evidence>
<protein>
    <recommendedName>
        <fullName evidence="2">YMC020W-like alpha/beta hydrolase domain-containing protein</fullName>
    </recommendedName>
</protein>
<dbReference type="InterPro" id="IPR058934">
    <property type="entry name" value="YMC020W-like"/>
</dbReference>
<dbReference type="InterPro" id="IPR058933">
    <property type="entry name" value="YMC020W-like_ab_hydrolase"/>
</dbReference>
<dbReference type="VEuPathDB" id="FungiDB:BON22_1672"/>
<evidence type="ECO:0000313" key="3">
    <source>
        <dbReference type="EMBL" id="ONH68983.1"/>
    </source>
</evidence>
<evidence type="ECO:0000313" key="4">
    <source>
        <dbReference type="Proteomes" id="UP000189513"/>
    </source>
</evidence>
<comment type="caution">
    <text evidence="3">The sequence shown here is derived from an EMBL/GenBank/DDBJ whole genome shotgun (WGS) entry which is preliminary data.</text>
</comment>